<evidence type="ECO:0000313" key="11">
    <source>
        <dbReference type="EMBL" id="KGE86308.1"/>
    </source>
</evidence>
<dbReference type="Gene3D" id="3.100.10.20">
    <property type="entry name" value="CRISPR-associated endonuclease Cas1, N-terminal domain"/>
    <property type="match status" value="1"/>
</dbReference>
<comment type="caution">
    <text evidence="11">The sequence shown here is derived from an EMBL/GenBank/DDBJ whole genome shotgun (WGS) entry which is preliminary data.</text>
</comment>
<dbReference type="CDD" id="cd09634">
    <property type="entry name" value="Cas1_I-II-III"/>
    <property type="match status" value="1"/>
</dbReference>
<dbReference type="PANTHER" id="PTHR34353">
    <property type="entry name" value="CRISPR-ASSOCIATED ENDONUCLEASE CAS1 1"/>
    <property type="match status" value="1"/>
</dbReference>
<proteinExistence type="inferred from homology"/>
<evidence type="ECO:0000256" key="6">
    <source>
        <dbReference type="ARBA" id="ARBA00023118"/>
    </source>
</evidence>
<gene>
    <name evidence="10" type="primary">cas1</name>
    <name evidence="11" type="ORF">IX84_22400</name>
</gene>
<feature type="binding site" evidence="10">
    <location>
        <position position="227"/>
    </location>
    <ligand>
        <name>Mn(2+)</name>
        <dbReference type="ChEBI" id="CHEBI:29035"/>
    </ligand>
</feature>
<dbReference type="Proteomes" id="UP000029736">
    <property type="component" value="Unassembled WGS sequence"/>
</dbReference>
<keyword evidence="8 10" id="KW-0464">Manganese</keyword>
<evidence type="ECO:0000256" key="8">
    <source>
        <dbReference type="ARBA" id="ARBA00023211"/>
    </source>
</evidence>
<keyword evidence="7 10" id="KW-0238">DNA-binding</keyword>
<dbReference type="InterPro" id="IPR002729">
    <property type="entry name" value="CRISPR-assoc_Cas1"/>
</dbReference>
<feature type="binding site" evidence="10">
    <location>
        <position position="242"/>
    </location>
    <ligand>
        <name>Mn(2+)</name>
        <dbReference type="ChEBI" id="CHEBI:29035"/>
    </ligand>
</feature>
<evidence type="ECO:0000256" key="9">
    <source>
        <dbReference type="ARBA" id="ARBA00038592"/>
    </source>
</evidence>
<dbReference type="EC" id="3.1.-.-" evidence="10"/>
<dbReference type="Gene3D" id="1.20.120.920">
    <property type="entry name" value="CRISPR-associated endonuclease Cas1, C-terminal domain"/>
    <property type="match status" value="1"/>
</dbReference>
<name>A0A098S3F6_9BACT</name>
<dbReference type="GO" id="GO:0043571">
    <property type="term" value="P:maintenance of CRISPR repeat elements"/>
    <property type="evidence" value="ECO:0007669"/>
    <property type="project" value="UniProtKB-UniRule"/>
</dbReference>
<dbReference type="Pfam" id="PF01867">
    <property type="entry name" value="Cas_Cas1"/>
    <property type="match status" value="1"/>
</dbReference>
<dbReference type="HAMAP" id="MF_01470">
    <property type="entry name" value="Cas1"/>
    <property type="match status" value="1"/>
</dbReference>
<evidence type="ECO:0000256" key="3">
    <source>
        <dbReference type="ARBA" id="ARBA00022759"/>
    </source>
</evidence>
<comment type="similarity">
    <text evidence="10">Belongs to the CRISPR-associated endonuclease Cas1 family.</text>
</comment>
<organism evidence="11 12">
    <name type="scientific">Phaeodactylibacter xiamenensis</name>
    <dbReference type="NCBI Taxonomy" id="1524460"/>
    <lineage>
        <taxon>Bacteria</taxon>
        <taxon>Pseudomonadati</taxon>
        <taxon>Bacteroidota</taxon>
        <taxon>Saprospiria</taxon>
        <taxon>Saprospirales</taxon>
        <taxon>Haliscomenobacteraceae</taxon>
        <taxon>Phaeodactylibacter</taxon>
    </lineage>
</organism>
<keyword evidence="6 10" id="KW-0051">Antiviral defense</keyword>
<keyword evidence="1 10" id="KW-0540">Nuclease</keyword>
<evidence type="ECO:0000256" key="1">
    <source>
        <dbReference type="ARBA" id="ARBA00022722"/>
    </source>
</evidence>
<comment type="function">
    <text evidence="10">CRISPR (clustered regularly interspaced short palindromic repeat), is an adaptive immune system that provides protection against mobile genetic elements (viruses, transposable elements and conjugative plasmids). CRISPR clusters contain spacers, sequences complementary to antecedent mobile elements, and target invading nucleic acids. CRISPR clusters are transcribed and processed into CRISPR RNA (crRNA). Acts as a dsDNA endonuclease. Involved in the integration of spacer DNA into the CRISPR cassette.</text>
</comment>
<comment type="subunit">
    <text evidence="9 10">Homodimer, forms a heterotetramer with a Cas2 homodimer.</text>
</comment>
<evidence type="ECO:0000256" key="4">
    <source>
        <dbReference type="ARBA" id="ARBA00022801"/>
    </source>
</evidence>
<keyword evidence="2 10" id="KW-0479">Metal-binding</keyword>
<keyword evidence="4 10" id="KW-0378">Hydrolase</keyword>
<keyword evidence="12" id="KW-1185">Reference proteome</keyword>
<dbReference type="GO" id="GO:0046872">
    <property type="term" value="F:metal ion binding"/>
    <property type="evidence" value="ECO:0007669"/>
    <property type="project" value="UniProtKB-UniRule"/>
</dbReference>
<dbReference type="STRING" id="1524460.IX84_22400"/>
<evidence type="ECO:0000256" key="5">
    <source>
        <dbReference type="ARBA" id="ARBA00022842"/>
    </source>
</evidence>
<dbReference type="InterPro" id="IPR042211">
    <property type="entry name" value="CRISPR-assoc_Cas1_N"/>
</dbReference>
<protein>
    <recommendedName>
        <fullName evidence="10">CRISPR-associated endonuclease Cas1</fullName>
        <ecNumber evidence="10">3.1.-.-</ecNumber>
    </recommendedName>
</protein>
<dbReference type="NCBIfam" id="TIGR00287">
    <property type="entry name" value="cas1"/>
    <property type="match status" value="1"/>
</dbReference>
<evidence type="ECO:0000313" key="12">
    <source>
        <dbReference type="Proteomes" id="UP000029736"/>
    </source>
</evidence>
<dbReference type="EMBL" id="JPOS01000080">
    <property type="protein sequence ID" value="KGE86308.1"/>
    <property type="molecule type" value="Genomic_DNA"/>
</dbReference>
<dbReference type="AlphaFoldDB" id="A0A098S3F6"/>
<dbReference type="GO" id="GO:0003677">
    <property type="term" value="F:DNA binding"/>
    <property type="evidence" value="ECO:0007669"/>
    <property type="project" value="UniProtKB-KW"/>
</dbReference>
<evidence type="ECO:0000256" key="7">
    <source>
        <dbReference type="ARBA" id="ARBA00023125"/>
    </source>
</evidence>
<dbReference type="GO" id="GO:0051607">
    <property type="term" value="P:defense response to virus"/>
    <property type="evidence" value="ECO:0007669"/>
    <property type="project" value="UniProtKB-UniRule"/>
</dbReference>
<dbReference type="RefSeq" id="WP_044225578.1">
    <property type="nucleotide sequence ID" value="NZ_JBKAGJ010000067.1"/>
</dbReference>
<evidence type="ECO:0000256" key="10">
    <source>
        <dbReference type="HAMAP-Rule" id="MF_01470"/>
    </source>
</evidence>
<dbReference type="GO" id="GO:0004519">
    <property type="term" value="F:endonuclease activity"/>
    <property type="evidence" value="ECO:0007669"/>
    <property type="project" value="UniProtKB-UniRule"/>
</dbReference>
<keyword evidence="5 10" id="KW-0460">Magnesium</keyword>
<feature type="binding site" evidence="10">
    <location>
        <position position="162"/>
    </location>
    <ligand>
        <name>Mn(2+)</name>
        <dbReference type="ChEBI" id="CHEBI:29035"/>
    </ligand>
</feature>
<comment type="cofactor">
    <cofactor evidence="10">
        <name>Mg(2+)</name>
        <dbReference type="ChEBI" id="CHEBI:18420"/>
    </cofactor>
    <cofactor evidence="10">
        <name>Mn(2+)</name>
        <dbReference type="ChEBI" id="CHEBI:29035"/>
    </cofactor>
</comment>
<dbReference type="InterPro" id="IPR042206">
    <property type="entry name" value="CRISPR-assoc_Cas1_C"/>
</dbReference>
<accession>A0A098S3F6</accession>
<reference evidence="11 12" key="1">
    <citation type="journal article" date="2014" name="Int. J. Syst. Evol. Microbiol.">
        <title>Phaeodactylibacter xiamenensis gen. nov., sp. nov., a member of the family Saprospiraceae isolated from the marine alga Phaeodactylum tricornutum.</title>
        <authorList>
            <person name="Chen Z.Jr."/>
            <person name="Lei X."/>
            <person name="Lai Q."/>
            <person name="Li Y."/>
            <person name="Zhang B."/>
            <person name="Zhang J."/>
            <person name="Zhang H."/>
            <person name="Yang L."/>
            <person name="Zheng W."/>
            <person name="Tian Y."/>
            <person name="Yu Z."/>
            <person name="Xu H.Jr."/>
            <person name="Zheng T."/>
        </authorList>
    </citation>
    <scope>NUCLEOTIDE SEQUENCE [LARGE SCALE GENOMIC DNA]</scope>
    <source>
        <strain evidence="11 12">KD52</strain>
    </source>
</reference>
<dbReference type="InterPro" id="IPR050646">
    <property type="entry name" value="Cas1"/>
</dbReference>
<dbReference type="PANTHER" id="PTHR34353:SF2">
    <property type="entry name" value="CRISPR-ASSOCIATED ENDONUCLEASE CAS1 1"/>
    <property type="match status" value="1"/>
</dbReference>
<dbReference type="GO" id="GO:0016787">
    <property type="term" value="F:hydrolase activity"/>
    <property type="evidence" value="ECO:0007669"/>
    <property type="project" value="UniProtKB-KW"/>
</dbReference>
<dbReference type="OrthoDB" id="9803119at2"/>
<evidence type="ECO:0000256" key="2">
    <source>
        <dbReference type="ARBA" id="ARBA00022723"/>
    </source>
</evidence>
<keyword evidence="3 10" id="KW-0255">Endonuclease</keyword>
<sequence length="325" mass="36536">MQLVLDTPGTIVTHKDGAFRIQGKKGGRTFGPGKLDSIAITANVQLSAGAIQLAIRNGIPILFFDYIGKAQARLWSPYFESIATLRRQQVHFAESTEATQWMIDLFLLKTEAQMAHLKYLKGRKVATGIGATVAKMKVESRNFENFRGALLEEVRQQMMGVEGGLARLYWPAVSSALPRAFRFKKRTRRPAKDYFNAAINYAYGMLYSVVEGGLFAAGLDPHLGLLHADEHRKPTLAFDMIEPFRPWADQVVSRACVQGQMQPGFFAKNQYGFFLNKHGKAFLIPAFNDFLRQRVTYLQQEATVKNHIYFLAARLAQRIRATAGE</sequence>